<dbReference type="EMBL" id="NWSH01000146">
    <property type="protein sequence ID" value="PCG79073.1"/>
    <property type="molecule type" value="Genomic_DNA"/>
</dbReference>
<comment type="caution">
    <text evidence="2">The sequence shown here is derived from an EMBL/GenBank/DDBJ whole genome shotgun (WGS) entry which is preliminary data.</text>
</comment>
<feature type="region of interest" description="Disordered" evidence="1">
    <location>
        <begin position="243"/>
        <end position="288"/>
    </location>
</feature>
<sequence>MQTSGTVRPSAKISCKNKSEDAIIDIVPQELLIELLEKIKYYPTKENQIEPLQTLDNTYVSRIDVQMSNASRKRDKSSVTTDQLDVLEVQGRAGPSRKRGKPSVNVTTEELDVEATAGPTRKRGNENVASEPTDEATTGTETHCKRSRDQLAMLEIEPLPQNLFETMIAKLKIENKICVTEENQELSESSSSQTNNVRCGETNRGVSISHIIETKVENQGLRKQRIISIEALPKRLFESLFVRSDPSENGGGPSSDVGTNTNAEQETEAAEHAEQVPSASEEQGAAGPRTEWLAIVEVEALPEDLLETMFTKVRIQYAFPKVEVPIFQIEDVAKVPIEGAVDKPG</sequence>
<reference evidence="2" key="1">
    <citation type="submission" date="2017-09" db="EMBL/GenBank/DDBJ databases">
        <title>Contemporary evolution of a Lepidopteran species, Heliothis virescens, in response to modern agricultural practices.</title>
        <authorList>
            <person name="Fritz M.L."/>
            <person name="Deyonke A.M."/>
            <person name="Papanicolaou A."/>
            <person name="Micinski S."/>
            <person name="Westbrook J."/>
            <person name="Gould F."/>
        </authorList>
    </citation>
    <scope>NUCLEOTIDE SEQUENCE [LARGE SCALE GENOMIC DNA]</scope>
    <source>
        <strain evidence="2">HvINT-</strain>
        <tissue evidence="2">Whole body</tissue>
    </source>
</reference>
<feature type="region of interest" description="Disordered" evidence="1">
    <location>
        <begin position="91"/>
        <end position="144"/>
    </location>
</feature>
<dbReference type="AlphaFoldDB" id="A0A2A4K5L6"/>
<proteinExistence type="predicted"/>
<evidence type="ECO:0000256" key="1">
    <source>
        <dbReference type="SAM" id="MobiDB-lite"/>
    </source>
</evidence>
<organism evidence="2">
    <name type="scientific">Heliothis virescens</name>
    <name type="common">Tobacco budworm moth</name>
    <dbReference type="NCBI Taxonomy" id="7102"/>
    <lineage>
        <taxon>Eukaryota</taxon>
        <taxon>Metazoa</taxon>
        <taxon>Ecdysozoa</taxon>
        <taxon>Arthropoda</taxon>
        <taxon>Hexapoda</taxon>
        <taxon>Insecta</taxon>
        <taxon>Pterygota</taxon>
        <taxon>Neoptera</taxon>
        <taxon>Endopterygota</taxon>
        <taxon>Lepidoptera</taxon>
        <taxon>Glossata</taxon>
        <taxon>Ditrysia</taxon>
        <taxon>Noctuoidea</taxon>
        <taxon>Noctuidae</taxon>
        <taxon>Heliothinae</taxon>
        <taxon>Heliothis</taxon>
    </lineage>
</organism>
<name>A0A2A4K5L6_HELVI</name>
<feature type="compositionally biased region" description="Polar residues" evidence="1">
    <location>
        <begin position="127"/>
        <end position="141"/>
    </location>
</feature>
<accession>A0A2A4K5L6</accession>
<protein>
    <submittedName>
        <fullName evidence="2">Uncharacterized protein</fullName>
    </submittedName>
</protein>
<evidence type="ECO:0000313" key="2">
    <source>
        <dbReference type="EMBL" id="PCG79073.1"/>
    </source>
</evidence>
<gene>
    <name evidence="2" type="ORF">B5V51_2140</name>
</gene>